<comment type="subcellular location">
    <subcellularLocation>
        <location evidence="2">Cytoplasm</location>
    </subcellularLocation>
    <subcellularLocation>
        <location evidence="1">Endosome</location>
    </subcellularLocation>
</comment>
<dbReference type="GO" id="GO:0005768">
    <property type="term" value="C:endosome"/>
    <property type="evidence" value="ECO:0007669"/>
    <property type="project" value="UniProtKB-SubCell"/>
</dbReference>
<dbReference type="RefSeq" id="XP_016761777.1">
    <property type="nucleotide sequence ID" value="XM_016905205.1"/>
</dbReference>
<gene>
    <name evidence="9" type="ORF">SEPMUDRAFT_148884</name>
</gene>
<dbReference type="STRING" id="692275.M3C008"/>
<dbReference type="InterPro" id="IPR025304">
    <property type="entry name" value="ALIX_V_dom"/>
</dbReference>
<dbReference type="InterPro" id="IPR038499">
    <property type="entry name" value="BRO1_sf"/>
</dbReference>
<feature type="compositionally biased region" description="Low complexity" evidence="7">
    <location>
        <begin position="801"/>
        <end position="814"/>
    </location>
</feature>
<dbReference type="HOGENOM" id="CLU_003661_0_0_1"/>
<feature type="domain" description="BRO1" evidence="8">
    <location>
        <begin position="20"/>
        <end position="422"/>
    </location>
</feature>
<dbReference type="PROSITE" id="PS51180">
    <property type="entry name" value="BRO1"/>
    <property type="match status" value="1"/>
</dbReference>
<evidence type="ECO:0000256" key="3">
    <source>
        <dbReference type="ARBA" id="ARBA00022490"/>
    </source>
</evidence>
<feature type="compositionally biased region" description="Low complexity" evidence="7">
    <location>
        <begin position="830"/>
        <end position="843"/>
    </location>
</feature>
<evidence type="ECO:0000259" key="8">
    <source>
        <dbReference type="PROSITE" id="PS51180"/>
    </source>
</evidence>
<dbReference type="OrthoDB" id="2141925at2759"/>
<feature type="compositionally biased region" description="Low complexity" evidence="7">
    <location>
        <begin position="904"/>
        <end position="918"/>
    </location>
</feature>
<dbReference type="GO" id="GO:0043328">
    <property type="term" value="P:protein transport to vacuole involved in ubiquitin-dependent protein catabolic process via the multivesicular body sorting pathway"/>
    <property type="evidence" value="ECO:0007669"/>
    <property type="project" value="TreeGrafter"/>
</dbReference>
<feature type="coiled-coil region" evidence="6">
    <location>
        <begin position="739"/>
        <end position="766"/>
    </location>
</feature>
<dbReference type="Gene3D" id="1.20.120.560">
    <property type="entry name" value="alix/aip1 in complex with the ypdl late domain"/>
    <property type="match status" value="1"/>
</dbReference>
<dbReference type="GeneID" id="27902342"/>
<evidence type="ECO:0000313" key="9">
    <source>
        <dbReference type="EMBL" id="EMF13656.1"/>
    </source>
</evidence>
<evidence type="ECO:0000256" key="6">
    <source>
        <dbReference type="SAM" id="Coils"/>
    </source>
</evidence>
<feature type="region of interest" description="Disordered" evidence="7">
    <location>
        <begin position="800"/>
        <end position="1002"/>
    </location>
</feature>
<keyword evidence="6" id="KW-0175">Coiled coil</keyword>
<evidence type="ECO:0000256" key="2">
    <source>
        <dbReference type="ARBA" id="ARBA00004496"/>
    </source>
</evidence>
<dbReference type="EMBL" id="KB456263">
    <property type="protein sequence ID" value="EMF13656.1"/>
    <property type="molecule type" value="Genomic_DNA"/>
</dbReference>
<dbReference type="InterPro" id="IPR004328">
    <property type="entry name" value="BRO1_dom"/>
</dbReference>
<dbReference type="PANTHER" id="PTHR23030:SF30">
    <property type="entry name" value="TYROSINE-PROTEIN PHOSPHATASE NON-RECEPTOR TYPE 23"/>
    <property type="match status" value="1"/>
</dbReference>
<name>M3C008_SPHMS</name>
<accession>M3C008</accession>
<organism evidence="9 10">
    <name type="scientific">Sphaerulina musiva (strain SO2202)</name>
    <name type="common">Poplar stem canker fungus</name>
    <name type="synonym">Septoria musiva</name>
    <dbReference type="NCBI Taxonomy" id="692275"/>
    <lineage>
        <taxon>Eukaryota</taxon>
        <taxon>Fungi</taxon>
        <taxon>Dikarya</taxon>
        <taxon>Ascomycota</taxon>
        <taxon>Pezizomycotina</taxon>
        <taxon>Dothideomycetes</taxon>
        <taxon>Dothideomycetidae</taxon>
        <taxon>Mycosphaerellales</taxon>
        <taxon>Mycosphaerellaceae</taxon>
        <taxon>Sphaerulina</taxon>
    </lineage>
</organism>
<dbReference type="OMA" id="CHAANQS"/>
<evidence type="ECO:0000313" key="10">
    <source>
        <dbReference type="Proteomes" id="UP000016931"/>
    </source>
</evidence>
<evidence type="ECO:0000256" key="4">
    <source>
        <dbReference type="ARBA" id="ARBA00022753"/>
    </source>
</evidence>
<dbReference type="PANTHER" id="PTHR23030">
    <property type="entry name" value="PCD6 INTERACTING PROTEIN-RELATED"/>
    <property type="match status" value="1"/>
</dbReference>
<keyword evidence="10" id="KW-1185">Reference proteome</keyword>
<dbReference type="AlphaFoldDB" id="M3C008"/>
<protein>
    <recommendedName>
        <fullName evidence="5">BRO domain-containing protein 1</fullName>
    </recommendedName>
</protein>
<dbReference type="CDD" id="cd09242">
    <property type="entry name" value="BRO1_ScBro1_like"/>
    <property type="match status" value="1"/>
</dbReference>
<dbReference type="Gene3D" id="1.20.140.50">
    <property type="entry name" value="alix/aip1 like domains"/>
    <property type="match status" value="1"/>
</dbReference>
<proteinExistence type="predicted"/>
<keyword evidence="3" id="KW-0963">Cytoplasm</keyword>
<evidence type="ECO:0000256" key="1">
    <source>
        <dbReference type="ARBA" id="ARBA00004177"/>
    </source>
</evidence>
<evidence type="ECO:0000256" key="5">
    <source>
        <dbReference type="ARBA" id="ARBA00041284"/>
    </source>
</evidence>
<dbReference type="SMART" id="SM01041">
    <property type="entry name" value="BRO1"/>
    <property type="match status" value="1"/>
</dbReference>
<feature type="compositionally biased region" description="Polar residues" evidence="7">
    <location>
        <begin position="919"/>
        <end position="937"/>
    </location>
</feature>
<dbReference type="Pfam" id="PF03097">
    <property type="entry name" value="BRO1"/>
    <property type="match status" value="1"/>
</dbReference>
<evidence type="ECO:0000256" key="7">
    <source>
        <dbReference type="SAM" id="MobiDB-lite"/>
    </source>
</evidence>
<sequence length="1002" mass="112271">MLPIRPGLSRQLSAAAMQVPMISCPLKQTNEIDWIIPIKQHIRSAYADDPEQYNDECAALNRLRQDMRGAGKDSAAGRDLLYRYYGQLELLDLRFPVDENHIKISFTWFDAFTHKPTSQYSLAFEKASIIFNISAVLSCHAANQNRHEDTGLKTAYHSFQASAGMFTYINENFLHAPSTDLSRDTVKTLISVMLAQGQEVFIEKQVVDKKKPGLIAKLAAQAAYLYAQAVEGTQDNVSRAIFERVWLLVVQIKQHHIASVAQYYQAVADYEANSYGQAIGRLNAALTASKEASRLANGFPSSAPANSNLASETGTILSDMTKKQLASIQELLAEYNRDNDMIYHQPVPSETNLPSIPKLPAAKAIPVSELYQGQDIQRIIGPDIFQRIVPMSVTESASLYDEEKAKVIRSEAERVETADDELATSLDYLKLPGSLNILKGAVDQESMSVDEDFRNWCSELAGHHPFGPTFDHLRQEKQSIMSTLETCGKQLDMEESVCEKMRSKYGAEWTQQPSSRLTQTLRQDAKSYRAAVEEASTSDAQLFSTYRQYESDMDEMRSAGETDEADVLYQRAMTKAGAGRKGVTSPSVMDEGNLLDDDFEDDSRQSVAEQIERVEALMHKLQLVKRERTQVLKDLKEKIHSDDISNVIMLNKKAITSQENALFKAELEKFRPHQNRILQAVHKQSSLMKELTRTYSDLLQDKRVRGEQNKYEAFSRQRNSVLGKYKKVYQAYKDLQAGLSRAQQFYDEMQETVDSLKKNVDSFVENRRSEGGQLLGVIEAAKGSGPEREQARMKELMERMSISPSTAQSSSPVPNFGDPRNTGHRPPPLQQQSYTTQQPTYNPAASPPITPRYQQNGGGMQSPAPYPSIHRPQQQPQANQYNPNQYGTMSPPAHQQYFSPPPNQQYNSNNNNYQQQQPVTTQYSQHQAQPSYGSQSMPQGWQPPPPPPGPPPNQDYSAMQASGYPAGPGGYASQDLRRSQQQQQQANGNAGDDPWAGLAGWK</sequence>
<dbReference type="eggNOG" id="KOG2220">
    <property type="taxonomic scope" value="Eukaryota"/>
</dbReference>
<dbReference type="Gene3D" id="1.25.40.280">
    <property type="entry name" value="alix/aip1 like domains"/>
    <property type="match status" value="1"/>
</dbReference>
<feature type="region of interest" description="Disordered" evidence="7">
    <location>
        <begin position="579"/>
        <end position="599"/>
    </location>
</feature>
<feature type="compositionally biased region" description="Low complexity" evidence="7">
    <location>
        <begin position="872"/>
        <end position="886"/>
    </location>
</feature>
<dbReference type="Proteomes" id="UP000016931">
    <property type="component" value="Unassembled WGS sequence"/>
</dbReference>
<feature type="compositionally biased region" description="Pro residues" evidence="7">
    <location>
        <begin position="941"/>
        <end position="953"/>
    </location>
</feature>
<dbReference type="CDD" id="cd09237">
    <property type="entry name" value="V_ScBro1_like"/>
    <property type="match status" value="1"/>
</dbReference>
<dbReference type="Pfam" id="PF13949">
    <property type="entry name" value="ALIX_LYPXL_bnd"/>
    <property type="match status" value="1"/>
</dbReference>
<keyword evidence="4" id="KW-0967">Endosome</keyword>
<reference evidence="9 10" key="1">
    <citation type="journal article" date="2012" name="PLoS Pathog.">
        <title>Diverse lifestyles and strategies of plant pathogenesis encoded in the genomes of eighteen Dothideomycetes fungi.</title>
        <authorList>
            <person name="Ohm R.A."/>
            <person name="Feau N."/>
            <person name="Henrissat B."/>
            <person name="Schoch C.L."/>
            <person name="Horwitz B.A."/>
            <person name="Barry K.W."/>
            <person name="Condon B.J."/>
            <person name="Copeland A.C."/>
            <person name="Dhillon B."/>
            <person name="Glaser F."/>
            <person name="Hesse C.N."/>
            <person name="Kosti I."/>
            <person name="LaButti K."/>
            <person name="Lindquist E.A."/>
            <person name="Lucas S."/>
            <person name="Salamov A.A."/>
            <person name="Bradshaw R.E."/>
            <person name="Ciuffetti L."/>
            <person name="Hamelin R.C."/>
            <person name="Kema G.H.J."/>
            <person name="Lawrence C."/>
            <person name="Scott J.A."/>
            <person name="Spatafora J.W."/>
            <person name="Turgeon B.G."/>
            <person name="de Wit P.J.G.M."/>
            <person name="Zhong S."/>
            <person name="Goodwin S.B."/>
            <person name="Grigoriev I.V."/>
        </authorList>
    </citation>
    <scope>NUCLEOTIDE SEQUENCE [LARGE SCALE GENOMIC DNA]</scope>
    <source>
        <strain evidence="9 10">SO2202</strain>
    </source>
</reference>